<dbReference type="AlphaFoldDB" id="A0A0L6UGX5"/>
<name>A0A0L6UGX5_9BASI</name>
<protein>
    <submittedName>
        <fullName evidence="1">Uncharacterized protein</fullName>
    </submittedName>
</protein>
<keyword evidence="2" id="KW-1185">Reference proteome</keyword>
<gene>
    <name evidence="1" type="ORF">VP01_6720g1</name>
</gene>
<organism evidence="1 2">
    <name type="scientific">Puccinia sorghi</name>
    <dbReference type="NCBI Taxonomy" id="27349"/>
    <lineage>
        <taxon>Eukaryota</taxon>
        <taxon>Fungi</taxon>
        <taxon>Dikarya</taxon>
        <taxon>Basidiomycota</taxon>
        <taxon>Pucciniomycotina</taxon>
        <taxon>Pucciniomycetes</taxon>
        <taxon>Pucciniales</taxon>
        <taxon>Pucciniaceae</taxon>
        <taxon>Puccinia</taxon>
    </lineage>
</organism>
<sequence length="230" mass="26182">MSTIPAGSFRILKCDLVNINNKDLYHEWIDGAVKDKKSESGMRLTLRMTNPTNTAKLSHQDGLLAKWKAMMKLRWLKWTQMNGTTVIFTCELYTTSILSDPNIRAPPKSLRYKCCRSSSQRKKISDSSQDPLGTVHLAQRIAMATYHPALRKVEIPIIDYLKFLRLARLDKVHDILTPNDIDSHKIFASTSSLDQKEVLSLGLTLGVVTKLFDNVVRFDKYISRNNSNNV</sequence>
<proteinExistence type="predicted"/>
<dbReference type="VEuPathDB" id="FungiDB:VP01_6720g1"/>
<evidence type="ECO:0000313" key="1">
    <source>
        <dbReference type="EMBL" id="KNZ47045.1"/>
    </source>
</evidence>
<dbReference type="EMBL" id="LAVV01012074">
    <property type="protein sequence ID" value="KNZ47045.1"/>
    <property type="molecule type" value="Genomic_DNA"/>
</dbReference>
<evidence type="ECO:0000313" key="2">
    <source>
        <dbReference type="Proteomes" id="UP000037035"/>
    </source>
</evidence>
<reference evidence="1 2" key="1">
    <citation type="submission" date="2015-08" db="EMBL/GenBank/DDBJ databases">
        <title>Next Generation Sequencing and Analysis of the Genome of Puccinia sorghi L Schw, the Causal Agent of Maize Common Rust.</title>
        <authorList>
            <person name="Rochi L."/>
            <person name="Burguener G."/>
            <person name="Darino M."/>
            <person name="Turjanski A."/>
            <person name="Kreff E."/>
            <person name="Dieguez M.J."/>
            <person name="Sacco F."/>
        </authorList>
    </citation>
    <scope>NUCLEOTIDE SEQUENCE [LARGE SCALE GENOMIC DNA]</scope>
    <source>
        <strain evidence="1 2">RO10H11247</strain>
    </source>
</reference>
<dbReference type="Proteomes" id="UP000037035">
    <property type="component" value="Unassembled WGS sequence"/>
</dbReference>
<accession>A0A0L6UGX5</accession>
<comment type="caution">
    <text evidence="1">The sequence shown here is derived from an EMBL/GenBank/DDBJ whole genome shotgun (WGS) entry which is preliminary data.</text>
</comment>